<dbReference type="InterPro" id="IPR001650">
    <property type="entry name" value="Helicase_C-like"/>
</dbReference>
<dbReference type="CDD" id="cd22333">
    <property type="entry name" value="LlaBIII_nuclease-like"/>
    <property type="match status" value="1"/>
</dbReference>
<dbReference type="InterPro" id="IPR014001">
    <property type="entry name" value="Helicase_ATP-bd"/>
</dbReference>
<dbReference type="GO" id="GO:0005829">
    <property type="term" value="C:cytosol"/>
    <property type="evidence" value="ECO:0007669"/>
    <property type="project" value="TreeGrafter"/>
</dbReference>
<dbReference type="Gene3D" id="3.40.50.300">
    <property type="entry name" value="P-loop containing nucleotide triphosphate hydrolases"/>
    <property type="match status" value="2"/>
</dbReference>
<dbReference type="Pfam" id="PF22240">
    <property type="entry name" value="ISP_coupler"/>
    <property type="match status" value="1"/>
</dbReference>
<dbReference type="Pfam" id="PF04851">
    <property type="entry name" value="ResIII"/>
    <property type="match status" value="1"/>
</dbReference>
<dbReference type="RefSeq" id="WP_090622430.1">
    <property type="nucleotide sequence ID" value="NZ_FOQO01000001.1"/>
</dbReference>
<dbReference type="PRINTS" id="PR00507">
    <property type="entry name" value="N12N6MTFRASE"/>
</dbReference>
<feature type="domain" description="Helicase ATP-binding" evidence="2">
    <location>
        <begin position="188"/>
        <end position="396"/>
    </location>
</feature>
<keyword evidence="4" id="KW-0347">Helicase</keyword>
<proteinExistence type="inferred from homology"/>
<dbReference type="CDD" id="cd18785">
    <property type="entry name" value="SF2_C"/>
    <property type="match status" value="1"/>
</dbReference>
<dbReference type="SUPFAM" id="SSF53335">
    <property type="entry name" value="S-adenosyl-L-methionine-dependent methyltransferases"/>
    <property type="match status" value="1"/>
</dbReference>
<comment type="similarity">
    <text evidence="1">Belongs to the N(4)/N(6)-methyltransferase family.</text>
</comment>
<dbReference type="SUPFAM" id="SSF52980">
    <property type="entry name" value="Restriction endonuclease-like"/>
    <property type="match status" value="1"/>
</dbReference>
<organism evidence="4 5">
    <name type="scientific">Parapedobacter indicus</name>
    <dbReference type="NCBI Taxonomy" id="1477437"/>
    <lineage>
        <taxon>Bacteria</taxon>
        <taxon>Pseudomonadati</taxon>
        <taxon>Bacteroidota</taxon>
        <taxon>Sphingobacteriia</taxon>
        <taxon>Sphingobacteriales</taxon>
        <taxon>Sphingobacteriaceae</taxon>
        <taxon>Parapedobacter</taxon>
    </lineage>
</organism>
<evidence type="ECO:0000259" key="2">
    <source>
        <dbReference type="PROSITE" id="PS51192"/>
    </source>
</evidence>
<dbReference type="InterPro" id="IPR041635">
    <property type="entry name" value="Type_ISP_LLaBIII_C"/>
</dbReference>
<dbReference type="Pfam" id="PF02384">
    <property type="entry name" value="N6_Mtase"/>
    <property type="match status" value="1"/>
</dbReference>
<dbReference type="PANTHER" id="PTHR47396:SF1">
    <property type="entry name" value="ATP-DEPENDENT HELICASE IRC3-RELATED"/>
    <property type="match status" value="1"/>
</dbReference>
<evidence type="ECO:0000313" key="5">
    <source>
        <dbReference type="Proteomes" id="UP000198670"/>
    </source>
</evidence>
<dbReference type="InterPro" id="IPR029063">
    <property type="entry name" value="SAM-dependent_MTases_sf"/>
</dbReference>
<evidence type="ECO:0000259" key="3">
    <source>
        <dbReference type="PROSITE" id="PS51194"/>
    </source>
</evidence>
<keyword evidence="5" id="KW-1185">Reference proteome</keyword>
<dbReference type="InterPro" id="IPR053980">
    <property type="entry name" value="ISP_coupler"/>
</dbReference>
<dbReference type="InterPro" id="IPR027417">
    <property type="entry name" value="P-loop_NTPase"/>
</dbReference>
<evidence type="ECO:0000256" key="1">
    <source>
        <dbReference type="ARBA" id="ARBA00006594"/>
    </source>
</evidence>
<sequence>MSFQKILNKYRKIAFSERDKGDRFERLMQTYLLTDPKYAFLFKNVWLWNEFPGKLDLGGGDTGIDLVALTHEGDYWAIQCKCFQEGATIDKPAVDSFLSTSSREFKNEQMQTTRFAHRLWISTTNKWGPNATEAIRNQNPPVTRINLFDLIEAPVDWEKLEQGIHGEESRTPKKTLRNHQTEALTKTHDHFKTADRGKLIMACGTGKTFTALRIAENETEGKGLILFLVPSIALLGQTLREWSADANEPINAICICSDPEISKKKTKNEDADTFSVVDLALPASTNTDNILHQFQQIKEKGLPGMTVVFSTYQSIEVISRAQKVLLKNGFKEFDLIICDEAHRTTGVTLMDEDESAFTKVHDPEFIKAKKRLYMTATPRLYSDDIKSKAAQSEAVLCSMDDVALYGEEIYRIGFGEAVERDLLTDYKVLILTLNDKDVPPAVQRMIADKETEINTDDASKIIGTINALSKQFLGDQGVTKDGDPDPMRRAVAFCQSIAVSKKITATYNTATEAYLDSLPAEKKEHMVSIASKHIDGTMTAPHRDELLGWLKAETTDNECRILTNVRCLSEGVDVPSLDAVLFLSARNSQVDVVQSVGRVMRKSPGKNFGYIIIPVVVPSDIEAEKALDDNERYKVVWTVLNALRAHDDRFNATVNKIELNKKKPTNILIGRPEYTFDSDGNPSLVNEDAPAYETNKDIGRQMALQFEQLQNVVFARMVQKVGDRKYWEQWAKDVAIIAERQIERIQFLITEKKDQREAFEKFLLGLQKNINPSISEAQAVEMLAQHIITKPIFEALFEGYSFVKHNAVSVSMQRMLDELEPQTLVEESESLQKFYAFVKRNASGIDNAKGKQEIIIRLYDNFFKAAFPKMVEQLGIVYTPVEVVDFIIRSVDDVLKKEFDRSISDENIHILDPFTGTGTFMTRLLQSGLINQTDLDRKYQNELHANEIVLLAYYIAAVNIENSYHDLRNDGNEYEPFEGIVLTDTFQLGETDESQKLFSEMFPQNSARVARQKKAPLRVIMGNPPYSIGQKSANDNAQNQKYEKLDSDIAKTYAKLSSAGLNKSLYDAYIKAFRWSTDRLDPKNGGIIAFVSNGAWLDGNSTDGFRKSLEKEFSSIWVFNLRGNQRTSGELSRKEGGKIFGSGSRTPIAITLLVKNPNATNKQATIHYHDIGDYLSREEKLAKIAKFQTVANTAMTWKTLEPNAEGDWLNQRNDVFDTFIPMAPEKKFDTKSESFFVTYSNGVVTSRDAWVYNFSKNEIRENITRMLNFYNSQRVKFQVEIEKKNPKLLELIDNEPTMISWSVNLKRDLNKNIKHNFDSKFISTCQYRPFVKQRLFFDRNFIERPGFNDTFFPLNKNENIAIGINGLGSSKDFFPLITKSAFDFQTLMNGLIFPLYFYEERKMNSPSLFDAAGDSEYIRRDGVSGFILARAKKQYGKNVGKEDIFYYVYGILHSPDYRTAFANDLKKMLPRIPLVEDVRDFWKFSKAGRALAELHINYESVPLFAGVQVTGESSGFFTVEKMRYPKKGQTDTIIYNSKIVVSNIPTKAYEYVVNGKSAIDWIMERYAVTINKDSGIKNDPNDWAKEVGNPRYILDLLLSVINVSVQTVEIVEGLPKLEFETVIEEA</sequence>
<dbReference type="GO" id="GO:0003677">
    <property type="term" value="F:DNA binding"/>
    <property type="evidence" value="ECO:0007669"/>
    <property type="project" value="InterPro"/>
</dbReference>
<dbReference type="PANTHER" id="PTHR47396">
    <property type="entry name" value="TYPE I RESTRICTION ENZYME ECOKI R PROTEIN"/>
    <property type="match status" value="1"/>
</dbReference>
<dbReference type="Gene3D" id="3.40.1350.10">
    <property type="match status" value="1"/>
</dbReference>
<dbReference type="PROSITE" id="PS51192">
    <property type="entry name" value="HELICASE_ATP_BIND_1"/>
    <property type="match status" value="1"/>
</dbReference>
<dbReference type="EMBL" id="FOQO01000001">
    <property type="protein sequence ID" value="SFH74977.1"/>
    <property type="molecule type" value="Genomic_DNA"/>
</dbReference>
<dbReference type="InterPro" id="IPR003356">
    <property type="entry name" value="DNA_methylase_A-5"/>
</dbReference>
<dbReference type="InterPro" id="IPR006935">
    <property type="entry name" value="Helicase/UvrB_N"/>
</dbReference>
<name>A0A1I3CKE8_9SPHI</name>
<dbReference type="OrthoDB" id="9759819at2"/>
<dbReference type="PROSITE" id="PS51194">
    <property type="entry name" value="HELICASE_CTER"/>
    <property type="match status" value="1"/>
</dbReference>
<keyword evidence="4" id="KW-0547">Nucleotide-binding</keyword>
<accession>A0A1I3CKE8</accession>
<dbReference type="Pfam" id="PF00271">
    <property type="entry name" value="Helicase_C"/>
    <property type="match status" value="1"/>
</dbReference>
<keyword evidence="4" id="KW-0378">Hydrolase</keyword>
<reference evidence="4 5" key="1">
    <citation type="submission" date="2016-10" db="EMBL/GenBank/DDBJ databases">
        <authorList>
            <person name="de Groot N.N."/>
        </authorList>
    </citation>
    <scope>NUCLEOTIDE SEQUENCE [LARGE SCALE GENOMIC DNA]</scope>
    <source>
        <strain evidence="4 5">RK1</strain>
    </source>
</reference>
<dbReference type="Gene3D" id="3.40.50.150">
    <property type="entry name" value="Vaccinia Virus protein VP39"/>
    <property type="match status" value="1"/>
</dbReference>
<dbReference type="GO" id="GO:0008170">
    <property type="term" value="F:N-methyltransferase activity"/>
    <property type="evidence" value="ECO:0007669"/>
    <property type="project" value="InterPro"/>
</dbReference>
<dbReference type="SMART" id="SM00487">
    <property type="entry name" value="DEXDc"/>
    <property type="match status" value="1"/>
</dbReference>
<dbReference type="GO" id="GO:0004386">
    <property type="term" value="F:helicase activity"/>
    <property type="evidence" value="ECO:0007669"/>
    <property type="project" value="UniProtKB-KW"/>
</dbReference>
<feature type="domain" description="Helicase C-terminal" evidence="3">
    <location>
        <begin position="486"/>
        <end position="665"/>
    </location>
</feature>
<dbReference type="InterPro" id="IPR011856">
    <property type="entry name" value="tRNA_endonuc-like_dom_sf"/>
</dbReference>
<dbReference type="GO" id="GO:0005524">
    <property type="term" value="F:ATP binding"/>
    <property type="evidence" value="ECO:0007669"/>
    <property type="project" value="InterPro"/>
</dbReference>
<dbReference type="InterPro" id="IPR050742">
    <property type="entry name" value="Helicase_Restrict-Modif_Enz"/>
</dbReference>
<dbReference type="Pfam" id="PF18135">
    <property type="entry name" value="Type_ISP_C"/>
    <property type="match status" value="1"/>
</dbReference>
<dbReference type="STRING" id="1477437.SAMN05444682_10175"/>
<dbReference type="SUPFAM" id="SSF52540">
    <property type="entry name" value="P-loop containing nucleoside triphosphate hydrolases"/>
    <property type="match status" value="1"/>
</dbReference>
<protein>
    <submittedName>
        <fullName evidence="4">Predicted helicase</fullName>
    </submittedName>
</protein>
<dbReference type="InterPro" id="IPR039442">
    <property type="entry name" value="Mrr-like_dom"/>
</dbReference>
<dbReference type="InterPro" id="IPR011335">
    <property type="entry name" value="Restrct_endonuc-II-like"/>
</dbReference>
<dbReference type="SMART" id="SM00490">
    <property type="entry name" value="HELICc"/>
    <property type="match status" value="1"/>
</dbReference>
<gene>
    <name evidence="4" type="ORF">SAMN05444682_10175</name>
</gene>
<dbReference type="GO" id="GO:0016787">
    <property type="term" value="F:hydrolase activity"/>
    <property type="evidence" value="ECO:0007669"/>
    <property type="project" value="InterPro"/>
</dbReference>
<keyword evidence="4" id="KW-0067">ATP-binding</keyword>
<dbReference type="Pfam" id="PF13156">
    <property type="entry name" value="Mrr_cat_2"/>
    <property type="match status" value="1"/>
</dbReference>
<evidence type="ECO:0000313" key="4">
    <source>
        <dbReference type="EMBL" id="SFH74977.1"/>
    </source>
</evidence>
<dbReference type="Proteomes" id="UP000198670">
    <property type="component" value="Unassembled WGS sequence"/>
</dbReference>